<feature type="region of interest" description="Disordered" evidence="1">
    <location>
        <begin position="31"/>
        <end position="54"/>
    </location>
</feature>
<gene>
    <name evidence="2" type="ORF">AVDCRST_MAG67-1122</name>
</gene>
<protein>
    <submittedName>
        <fullName evidence="2">Uncharacterized protein</fullName>
    </submittedName>
</protein>
<evidence type="ECO:0000256" key="1">
    <source>
        <dbReference type="SAM" id="MobiDB-lite"/>
    </source>
</evidence>
<reference evidence="2" key="1">
    <citation type="submission" date="2020-02" db="EMBL/GenBank/DDBJ databases">
        <authorList>
            <person name="Meier V. D."/>
        </authorList>
    </citation>
    <scope>NUCLEOTIDE SEQUENCE</scope>
    <source>
        <strain evidence="2">AVDCRST_MAG67</strain>
    </source>
</reference>
<sequence>MSAVAAFRQRPLEGAHPYLWLDAKLVKVPRPRPRSPRHMQGFHGAEGGTRNPDTRIMMAPKSLVLQAVWEGRVGLGRAGEGQICRVGDIVGDTVERSRRDPARRLTTGL</sequence>
<proteinExistence type="predicted"/>
<organism evidence="2">
    <name type="scientific">uncultured Solirubrobacteraceae bacterium</name>
    <dbReference type="NCBI Taxonomy" id="1162706"/>
    <lineage>
        <taxon>Bacteria</taxon>
        <taxon>Bacillati</taxon>
        <taxon>Actinomycetota</taxon>
        <taxon>Thermoleophilia</taxon>
        <taxon>Solirubrobacterales</taxon>
        <taxon>Solirubrobacteraceae</taxon>
        <taxon>environmental samples</taxon>
    </lineage>
</organism>
<evidence type="ECO:0000313" key="2">
    <source>
        <dbReference type="EMBL" id="CAA9483603.1"/>
    </source>
</evidence>
<accession>A0A6J4S2F7</accession>
<name>A0A6J4S2F7_9ACTN</name>
<dbReference type="EMBL" id="CADCVQ010000050">
    <property type="protein sequence ID" value="CAA9483603.1"/>
    <property type="molecule type" value="Genomic_DNA"/>
</dbReference>
<dbReference type="AlphaFoldDB" id="A0A6J4S2F7"/>